<feature type="domain" description="RNB" evidence="2">
    <location>
        <begin position="42"/>
        <end position="375"/>
    </location>
</feature>
<dbReference type="InterPro" id="IPR012340">
    <property type="entry name" value="NA-bd_OB-fold"/>
</dbReference>
<protein>
    <submittedName>
        <fullName evidence="3">Exoribonuclease-2</fullName>
        <ecNumber evidence="3">3.1.13.1</ecNumber>
    </submittedName>
</protein>
<dbReference type="Pfam" id="PF00773">
    <property type="entry name" value="RNB"/>
    <property type="match status" value="1"/>
</dbReference>
<dbReference type="RefSeq" id="WP_184202818.1">
    <property type="nucleotide sequence ID" value="NZ_JACHGW010000005.1"/>
</dbReference>
<dbReference type="PANTHER" id="PTHR23355">
    <property type="entry name" value="RIBONUCLEASE"/>
    <property type="match status" value="1"/>
</dbReference>
<gene>
    <name evidence="3" type="ORF">HNQ39_004807</name>
</gene>
<dbReference type="Pfam" id="PF18614">
    <property type="entry name" value="RNase_II_C_S1"/>
    <property type="match status" value="1"/>
</dbReference>
<dbReference type="GO" id="GO:0006402">
    <property type="term" value="P:mRNA catabolic process"/>
    <property type="evidence" value="ECO:0007669"/>
    <property type="project" value="TreeGrafter"/>
</dbReference>
<dbReference type="SMART" id="SM00316">
    <property type="entry name" value="S1"/>
    <property type="match status" value="1"/>
</dbReference>
<dbReference type="GO" id="GO:0003723">
    <property type="term" value="F:RNA binding"/>
    <property type="evidence" value="ECO:0007669"/>
    <property type="project" value="InterPro"/>
</dbReference>
<accession>A0A7W9SV89</accession>
<dbReference type="SMART" id="SM00955">
    <property type="entry name" value="RNB"/>
    <property type="match status" value="1"/>
</dbReference>
<reference evidence="3 4" key="1">
    <citation type="submission" date="2020-08" db="EMBL/GenBank/DDBJ databases">
        <title>Genomic Encyclopedia of Type Strains, Phase IV (KMG-IV): sequencing the most valuable type-strain genomes for metagenomic binning, comparative biology and taxonomic classification.</title>
        <authorList>
            <person name="Goeker M."/>
        </authorList>
    </citation>
    <scope>NUCLEOTIDE SEQUENCE [LARGE SCALE GENOMIC DNA]</scope>
    <source>
        <strain evidence="3 4">DSM 23562</strain>
    </source>
</reference>
<keyword evidence="4" id="KW-1185">Reference proteome</keyword>
<dbReference type="SUPFAM" id="SSF50249">
    <property type="entry name" value="Nucleic acid-binding proteins"/>
    <property type="match status" value="2"/>
</dbReference>
<organism evidence="3 4">
    <name type="scientific">Armatimonas rosea</name>
    <dbReference type="NCBI Taxonomy" id="685828"/>
    <lineage>
        <taxon>Bacteria</taxon>
        <taxon>Bacillati</taxon>
        <taxon>Armatimonadota</taxon>
        <taxon>Armatimonadia</taxon>
        <taxon>Armatimonadales</taxon>
        <taxon>Armatimonadaceae</taxon>
        <taxon>Armatimonas</taxon>
    </lineage>
</organism>
<dbReference type="InterPro" id="IPR001900">
    <property type="entry name" value="RNase_II/R"/>
</dbReference>
<evidence type="ECO:0000259" key="1">
    <source>
        <dbReference type="SMART" id="SM00316"/>
    </source>
</evidence>
<dbReference type="GO" id="GO:0005829">
    <property type="term" value="C:cytosol"/>
    <property type="evidence" value="ECO:0007669"/>
    <property type="project" value="TreeGrafter"/>
</dbReference>
<proteinExistence type="predicted"/>
<evidence type="ECO:0000313" key="3">
    <source>
        <dbReference type="EMBL" id="MBB6052975.1"/>
    </source>
</evidence>
<keyword evidence="3" id="KW-0378">Hydrolase</keyword>
<dbReference type="PANTHER" id="PTHR23355:SF9">
    <property type="entry name" value="DIS3-LIKE EXONUCLEASE 2"/>
    <property type="match status" value="1"/>
</dbReference>
<dbReference type="InterPro" id="IPR003029">
    <property type="entry name" value="S1_domain"/>
</dbReference>
<sequence>MFKSPDLVAVAERALRDAGFVPTFPLAVEEAAQERVPLPTDLPDLRHLLWSSVDNAESRDLDQIEVAERLPDGDILLRVGIAEVDWRVPQGGVIDQHAAQNTSSLYTPGHVFPMLPEALSTATTSLLADQDRVAMVVSLRVNPDGTLQERSAAPALVRNYAKLAYERIGPWLEGNAEVPDEVAAVPGLEEQLRLQDETLDRFLALREKQGALNFESVETQPITENGKVVGMKTVHKNRARLLIESFMVAVNTAVAEILHESGRASIQRIVRAPRRWDRIVEVAKTVNEALPELPDPRALSAFLERRRAADPEKFPELSLTIVKLLGPGEYALVKAGLQSEGHFGLAVGGYTHSTAPNRRYVDIVVQRLIKSVLHSTPAPYTPDQLEALAAHCTERASMADKVERRLRKTAAALFLQPRLGEIFDATITGVKNGKVYARLLDPPIEGRVTRNEHGVDVGDRVSVKLIKADPETGFIDFLRRD</sequence>
<comment type="caution">
    <text evidence="3">The sequence shown here is derived from an EMBL/GenBank/DDBJ whole genome shotgun (WGS) entry which is preliminary data.</text>
</comment>
<name>A0A7W9SV89_ARMRO</name>
<evidence type="ECO:0000313" key="4">
    <source>
        <dbReference type="Proteomes" id="UP000520814"/>
    </source>
</evidence>
<evidence type="ECO:0000259" key="2">
    <source>
        <dbReference type="SMART" id="SM00955"/>
    </source>
</evidence>
<dbReference type="AlphaFoldDB" id="A0A7W9SV89"/>
<dbReference type="EMBL" id="JACHGW010000005">
    <property type="protein sequence ID" value="MBB6052975.1"/>
    <property type="molecule type" value="Genomic_DNA"/>
</dbReference>
<dbReference type="InterPro" id="IPR040596">
    <property type="entry name" value="RNase_II_C_S1"/>
</dbReference>
<dbReference type="Proteomes" id="UP000520814">
    <property type="component" value="Unassembled WGS sequence"/>
</dbReference>
<feature type="domain" description="S1 motif" evidence="1">
    <location>
        <begin position="418"/>
        <end position="480"/>
    </location>
</feature>
<dbReference type="GO" id="GO:0008859">
    <property type="term" value="F:exoribonuclease II activity"/>
    <property type="evidence" value="ECO:0007669"/>
    <property type="project" value="UniProtKB-EC"/>
</dbReference>
<dbReference type="EC" id="3.1.13.1" evidence="3"/>
<dbReference type="InterPro" id="IPR050180">
    <property type="entry name" value="RNR_Ribonuclease"/>
</dbReference>